<reference evidence="2" key="1">
    <citation type="journal article" date="2020" name="Cell">
        <title>Large-Scale Comparative Analyses of Tick Genomes Elucidate Their Genetic Diversity and Vector Capacities.</title>
        <authorList>
            <consortium name="Tick Genome and Microbiome Consortium (TIGMIC)"/>
            <person name="Jia N."/>
            <person name="Wang J."/>
            <person name="Shi W."/>
            <person name="Du L."/>
            <person name="Sun Y."/>
            <person name="Zhan W."/>
            <person name="Jiang J.F."/>
            <person name="Wang Q."/>
            <person name="Zhang B."/>
            <person name="Ji P."/>
            <person name="Bell-Sakyi L."/>
            <person name="Cui X.M."/>
            <person name="Yuan T.T."/>
            <person name="Jiang B.G."/>
            <person name="Yang W.F."/>
            <person name="Lam T.T."/>
            <person name="Chang Q.C."/>
            <person name="Ding S.J."/>
            <person name="Wang X.J."/>
            <person name="Zhu J.G."/>
            <person name="Ruan X.D."/>
            <person name="Zhao L."/>
            <person name="Wei J.T."/>
            <person name="Ye R.Z."/>
            <person name="Que T.C."/>
            <person name="Du C.H."/>
            <person name="Zhou Y.H."/>
            <person name="Cheng J.X."/>
            <person name="Dai P.F."/>
            <person name="Guo W.B."/>
            <person name="Han X.H."/>
            <person name="Huang E.J."/>
            <person name="Li L.F."/>
            <person name="Wei W."/>
            <person name="Gao Y.C."/>
            <person name="Liu J.Z."/>
            <person name="Shao H.Z."/>
            <person name="Wang X."/>
            <person name="Wang C.C."/>
            <person name="Yang T.C."/>
            <person name="Huo Q.B."/>
            <person name="Li W."/>
            <person name="Chen H.Y."/>
            <person name="Chen S.E."/>
            <person name="Zhou L.G."/>
            <person name="Ni X.B."/>
            <person name="Tian J.H."/>
            <person name="Sheng Y."/>
            <person name="Liu T."/>
            <person name="Pan Y.S."/>
            <person name="Xia L.Y."/>
            <person name="Li J."/>
            <person name="Zhao F."/>
            <person name="Cao W.C."/>
        </authorList>
    </citation>
    <scope>NUCLEOTIDE SEQUENCE</scope>
    <source>
        <strain evidence="2">Rsan-2018</strain>
    </source>
</reference>
<organism evidence="2 3">
    <name type="scientific">Rhipicephalus sanguineus</name>
    <name type="common">Brown dog tick</name>
    <name type="synonym">Ixodes sanguineus</name>
    <dbReference type="NCBI Taxonomy" id="34632"/>
    <lineage>
        <taxon>Eukaryota</taxon>
        <taxon>Metazoa</taxon>
        <taxon>Ecdysozoa</taxon>
        <taxon>Arthropoda</taxon>
        <taxon>Chelicerata</taxon>
        <taxon>Arachnida</taxon>
        <taxon>Acari</taxon>
        <taxon>Parasitiformes</taxon>
        <taxon>Ixodida</taxon>
        <taxon>Ixodoidea</taxon>
        <taxon>Ixodidae</taxon>
        <taxon>Rhipicephalinae</taxon>
        <taxon>Rhipicephalus</taxon>
        <taxon>Rhipicephalus</taxon>
    </lineage>
</organism>
<dbReference type="Proteomes" id="UP000821837">
    <property type="component" value="Chromosome 6"/>
</dbReference>
<keyword evidence="3" id="KW-1185">Reference proteome</keyword>
<protein>
    <submittedName>
        <fullName evidence="2">Uncharacterized protein</fullName>
    </submittedName>
</protein>
<proteinExistence type="predicted"/>
<reference evidence="2" key="2">
    <citation type="submission" date="2021-09" db="EMBL/GenBank/DDBJ databases">
        <authorList>
            <person name="Jia N."/>
            <person name="Wang J."/>
            <person name="Shi W."/>
            <person name="Du L."/>
            <person name="Sun Y."/>
            <person name="Zhan W."/>
            <person name="Jiang J."/>
            <person name="Wang Q."/>
            <person name="Zhang B."/>
            <person name="Ji P."/>
            <person name="Sakyi L.B."/>
            <person name="Cui X."/>
            <person name="Yuan T."/>
            <person name="Jiang B."/>
            <person name="Yang W."/>
            <person name="Lam T.T.-Y."/>
            <person name="Chang Q."/>
            <person name="Ding S."/>
            <person name="Wang X."/>
            <person name="Zhu J."/>
            <person name="Ruan X."/>
            <person name="Zhao L."/>
            <person name="Wei J."/>
            <person name="Que T."/>
            <person name="Du C."/>
            <person name="Cheng J."/>
            <person name="Dai P."/>
            <person name="Han X."/>
            <person name="Huang E."/>
            <person name="Gao Y."/>
            <person name="Liu J."/>
            <person name="Shao H."/>
            <person name="Ye R."/>
            <person name="Li L."/>
            <person name="Wei W."/>
            <person name="Wang X."/>
            <person name="Wang C."/>
            <person name="Huo Q."/>
            <person name="Li W."/>
            <person name="Guo W."/>
            <person name="Chen H."/>
            <person name="Chen S."/>
            <person name="Zhou L."/>
            <person name="Zhou L."/>
            <person name="Ni X."/>
            <person name="Tian J."/>
            <person name="Zhou Y."/>
            <person name="Sheng Y."/>
            <person name="Liu T."/>
            <person name="Pan Y."/>
            <person name="Xia L."/>
            <person name="Li J."/>
            <person name="Zhao F."/>
            <person name="Cao W."/>
        </authorList>
    </citation>
    <scope>NUCLEOTIDE SEQUENCE</scope>
    <source>
        <strain evidence="2">Rsan-2018</strain>
        <tissue evidence="2">Larvae</tissue>
    </source>
</reference>
<dbReference type="EMBL" id="JABSTV010001252">
    <property type="protein sequence ID" value="KAH7946744.1"/>
    <property type="molecule type" value="Genomic_DNA"/>
</dbReference>
<evidence type="ECO:0000313" key="3">
    <source>
        <dbReference type="Proteomes" id="UP000821837"/>
    </source>
</evidence>
<gene>
    <name evidence="2" type="ORF">HPB52_003967</name>
</gene>
<sequence length="108" mass="12331">MDPVLQLATGYSEHCENLDHPEEHAQPRKFKIGDEQNITKDHARVSGYHIQTLGEAPISFGVISETRNLPDVRLKFRGRTPGRDRKFRSHAENISRKLRQNDVTVGVD</sequence>
<feature type="region of interest" description="Disordered" evidence="1">
    <location>
        <begin position="76"/>
        <end position="108"/>
    </location>
</feature>
<accession>A0A9D4PLM5</accession>
<evidence type="ECO:0000256" key="1">
    <source>
        <dbReference type="SAM" id="MobiDB-lite"/>
    </source>
</evidence>
<comment type="caution">
    <text evidence="2">The sequence shown here is derived from an EMBL/GenBank/DDBJ whole genome shotgun (WGS) entry which is preliminary data.</text>
</comment>
<dbReference type="AlphaFoldDB" id="A0A9D4PLM5"/>
<evidence type="ECO:0000313" key="2">
    <source>
        <dbReference type="EMBL" id="KAH7946744.1"/>
    </source>
</evidence>
<feature type="compositionally biased region" description="Basic and acidic residues" evidence="1">
    <location>
        <begin position="81"/>
        <end position="95"/>
    </location>
</feature>
<name>A0A9D4PLM5_RHISA</name>